<dbReference type="STRING" id="1884261.A0A5C3QZX4"/>
<gene>
    <name evidence="3" type="ORF">BDV98DRAFT_563299</name>
</gene>
<evidence type="ECO:0000313" key="4">
    <source>
        <dbReference type="Proteomes" id="UP000305067"/>
    </source>
</evidence>
<dbReference type="EMBL" id="ML178819">
    <property type="protein sequence ID" value="TFL03944.1"/>
    <property type="molecule type" value="Genomic_DNA"/>
</dbReference>
<dbReference type="Proteomes" id="UP000305067">
    <property type="component" value="Unassembled WGS sequence"/>
</dbReference>
<organism evidence="3 4">
    <name type="scientific">Pterulicium gracile</name>
    <dbReference type="NCBI Taxonomy" id="1884261"/>
    <lineage>
        <taxon>Eukaryota</taxon>
        <taxon>Fungi</taxon>
        <taxon>Dikarya</taxon>
        <taxon>Basidiomycota</taxon>
        <taxon>Agaricomycotina</taxon>
        <taxon>Agaricomycetes</taxon>
        <taxon>Agaricomycetidae</taxon>
        <taxon>Agaricales</taxon>
        <taxon>Pleurotineae</taxon>
        <taxon>Pterulaceae</taxon>
        <taxon>Pterulicium</taxon>
    </lineage>
</organism>
<feature type="domain" description="MoaB/Mog" evidence="2">
    <location>
        <begin position="111"/>
        <end position="281"/>
    </location>
</feature>
<reference evidence="3 4" key="1">
    <citation type="journal article" date="2019" name="Nat. Ecol. Evol.">
        <title>Megaphylogeny resolves global patterns of mushroom evolution.</title>
        <authorList>
            <person name="Varga T."/>
            <person name="Krizsan K."/>
            <person name="Foldi C."/>
            <person name="Dima B."/>
            <person name="Sanchez-Garcia M."/>
            <person name="Sanchez-Ramirez S."/>
            <person name="Szollosi G.J."/>
            <person name="Szarkandi J.G."/>
            <person name="Papp V."/>
            <person name="Albert L."/>
            <person name="Andreopoulos W."/>
            <person name="Angelini C."/>
            <person name="Antonin V."/>
            <person name="Barry K.W."/>
            <person name="Bougher N.L."/>
            <person name="Buchanan P."/>
            <person name="Buyck B."/>
            <person name="Bense V."/>
            <person name="Catcheside P."/>
            <person name="Chovatia M."/>
            <person name="Cooper J."/>
            <person name="Damon W."/>
            <person name="Desjardin D."/>
            <person name="Finy P."/>
            <person name="Geml J."/>
            <person name="Haridas S."/>
            <person name="Hughes K."/>
            <person name="Justo A."/>
            <person name="Karasinski D."/>
            <person name="Kautmanova I."/>
            <person name="Kiss B."/>
            <person name="Kocsube S."/>
            <person name="Kotiranta H."/>
            <person name="LaButti K.M."/>
            <person name="Lechner B.E."/>
            <person name="Liimatainen K."/>
            <person name="Lipzen A."/>
            <person name="Lukacs Z."/>
            <person name="Mihaltcheva S."/>
            <person name="Morgado L.N."/>
            <person name="Niskanen T."/>
            <person name="Noordeloos M.E."/>
            <person name="Ohm R.A."/>
            <person name="Ortiz-Santana B."/>
            <person name="Ovrebo C."/>
            <person name="Racz N."/>
            <person name="Riley R."/>
            <person name="Savchenko A."/>
            <person name="Shiryaev A."/>
            <person name="Soop K."/>
            <person name="Spirin V."/>
            <person name="Szebenyi C."/>
            <person name="Tomsovsky M."/>
            <person name="Tulloss R.E."/>
            <person name="Uehling J."/>
            <person name="Grigoriev I.V."/>
            <person name="Vagvolgyi C."/>
            <person name="Papp T."/>
            <person name="Martin F.M."/>
            <person name="Miettinen O."/>
            <person name="Hibbett D.S."/>
            <person name="Nagy L.G."/>
        </authorList>
    </citation>
    <scope>NUCLEOTIDE SEQUENCE [LARGE SCALE GENOMIC DNA]</scope>
    <source>
        <strain evidence="3 4">CBS 309.79</strain>
    </source>
</reference>
<feature type="region of interest" description="Disordered" evidence="1">
    <location>
        <begin position="1"/>
        <end position="24"/>
    </location>
</feature>
<dbReference type="Pfam" id="PF24102">
    <property type="entry name" value="FLAD1_M"/>
    <property type="match status" value="1"/>
</dbReference>
<keyword evidence="4" id="KW-1185">Reference proteome</keyword>
<dbReference type="InterPro" id="IPR056596">
    <property type="entry name" value="FLAD1_M"/>
</dbReference>
<dbReference type="GO" id="GO:0042726">
    <property type="term" value="P:flavin-containing compound metabolic process"/>
    <property type="evidence" value="ECO:0007669"/>
    <property type="project" value="TreeGrafter"/>
</dbReference>
<sequence>MNPGSARRCSSTLSAVVRSSASPTHQRLLSSAKLQRAPRLGLGLGANSSPATVPINLRRLHSHSHNRTYTSSSMSTMPPSLEPLKLSDFDFPVSPVPENPLGEGRYIKTAGCLIIGDEILNGKTHDRNSNVFAQFCFDNGIELKRIEVVADDESEIIEASRRMVKNYDFVITSGGIGPTHDDITYESLAKSFNQELAHDQETLNRMTAMAKQRATFKDQTEEQRTAMHRMALFPDKAEVLFIAGDMWVPVIRLEKKLCVLPGIPSLFQKMLHGLAPFLPLPPTESRPLRMQVFTTRAESMIAPYLTQLQKRMTAHGIQVGSYPLLRKGVHVSLIGRDREEVQRAAEEVAKETDGKIVGDEEVHQIKLAAGSSSL</sequence>
<dbReference type="PANTHER" id="PTHR47675:SF1">
    <property type="entry name" value="MOLYBDOPTERIN BINDING DOMAIN PROTEIN (AFU_ORTHOLOGUE AFUA_5G11210)"/>
    <property type="match status" value="1"/>
</dbReference>
<evidence type="ECO:0000259" key="2">
    <source>
        <dbReference type="SMART" id="SM00852"/>
    </source>
</evidence>
<protein>
    <submittedName>
        <fullName evidence="3">MoaB/Mog domain-containing protein</fullName>
    </submittedName>
</protein>
<accession>A0A5C3QZX4</accession>
<name>A0A5C3QZX4_9AGAR</name>
<dbReference type="Pfam" id="PF00994">
    <property type="entry name" value="MoCF_biosynth"/>
    <property type="match status" value="1"/>
</dbReference>
<evidence type="ECO:0000256" key="1">
    <source>
        <dbReference type="SAM" id="MobiDB-lite"/>
    </source>
</evidence>
<dbReference type="OrthoDB" id="448496at2759"/>
<dbReference type="SUPFAM" id="SSF53218">
    <property type="entry name" value="Molybdenum cofactor biosynthesis proteins"/>
    <property type="match status" value="1"/>
</dbReference>
<dbReference type="CDD" id="cd00885">
    <property type="entry name" value="cinA"/>
    <property type="match status" value="1"/>
</dbReference>
<evidence type="ECO:0000313" key="3">
    <source>
        <dbReference type="EMBL" id="TFL03944.1"/>
    </source>
</evidence>
<dbReference type="Gene3D" id="3.40.980.10">
    <property type="entry name" value="MoaB/Mog-like domain"/>
    <property type="match status" value="1"/>
</dbReference>
<dbReference type="InterPro" id="IPR036425">
    <property type="entry name" value="MoaB/Mog-like_dom_sf"/>
</dbReference>
<dbReference type="GO" id="GO:0047884">
    <property type="term" value="F:FAD diphosphatase activity"/>
    <property type="evidence" value="ECO:0007669"/>
    <property type="project" value="TreeGrafter"/>
</dbReference>
<dbReference type="PANTHER" id="PTHR47675">
    <property type="entry name" value="MOLYBDOPTERIN BINDING DOMAIN PROTEIN (AFU_ORTHOLOGUE AFUA_5G11210)"/>
    <property type="match status" value="1"/>
</dbReference>
<proteinExistence type="predicted"/>
<dbReference type="InterPro" id="IPR001453">
    <property type="entry name" value="MoaB/Mog_dom"/>
</dbReference>
<feature type="compositionally biased region" description="Polar residues" evidence="1">
    <location>
        <begin position="8"/>
        <end position="24"/>
    </location>
</feature>
<dbReference type="SMART" id="SM00852">
    <property type="entry name" value="MoCF_biosynth"/>
    <property type="match status" value="1"/>
</dbReference>
<dbReference type="AlphaFoldDB" id="A0A5C3QZX4"/>